<evidence type="ECO:0000256" key="6">
    <source>
        <dbReference type="ARBA" id="ARBA00023004"/>
    </source>
</evidence>
<keyword evidence="6" id="KW-0408">Iron</keyword>
<dbReference type="GO" id="GO:0005506">
    <property type="term" value="F:iron ion binding"/>
    <property type="evidence" value="ECO:0007669"/>
    <property type="project" value="InterPro"/>
</dbReference>
<feature type="transmembrane region" description="Helical" evidence="8">
    <location>
        <begin position="20"/>
        <end position="42"/>
    </location>
</feature>
<dbReference type="PANTHER" id="PTHR24305:SF157">
    <property type="entry name" value="N-ACETYLTRYPTOPHAN 6-HYDROXYLASE IVOC-RELATED"/>
    <property type="match status" value="1"/>
</dbReference>
<evidence type="ECO:0000313" key="9">
    <source>
        <dbReference type="EMBL" id="OAA45410.1"/>
    </source>
</evidence>
<keyword evidence="8" id="KW-0472">Membrane</keyword>
<dbReference type="InterPro" id="IPR050121">
    <property type="entry name" value="Cytochrome_P450_monoxygenase"/>
</dbReference>
<dbReference type="InterPro" id="IPR001128">
    <property type="entry name" value="Cyt_P450"/>
</dbReference>
<dbReference type="Proteomes" id="UP000243498">
    <property type="component" value="Unassembled WGS sequence"/>
</dbReference>
<gene>
    <name evidence="9" type="ORF">NOR_03199</name>
</gene>
<keyword evidence="3" id="KW-0349">Heme</keyword>
<dbReference type="PANTHER" id="PTHR24305">
    <property type="entry name" value="CYTOCHROME P450"/>
    <property type="match status" value="1"/>
</dbReference>
<evidence type="ECO:0000256" key="7">
    <source>
        <dbReference type="ARBA" id="ARBA00023033"/>
    </source>
</evidence>
<comment type="caution">
    <text evidence="9">The sequence shown here is derived from an EMBL/GenBank/DDBJ whole genome shotgun (WGS) entry which is preliminary data.</text>
</comment>
<keyword evidence="4" id="KW-0479">Metal-binding</keyword>
<keyword evidence="5" id="KW-0560">Oxidoreductase</keyword>
<evidence type="ECO:0000256" key="5">
    <source>
        <dbReference type="ARBA" id="ARBA00023002"/>
    </source>
</evidence>
<evidence type="ECO:0000313" key="10">
    <source>
        <dbReference type="Proteomes" id="UP000243498"/>
    </source>
</evidence>
<dbReference type="OMA" id="HESRIVA"/>
<organism evidence="9 10">
    <name type="scientific">Metarhizium rileyi (strain RCEF 4871)</name>
    <name type="common">Nomuraea rileyi</name>
    <dbReference type="NCBI Taxonomy" id="1649241"/>
    <lineage>
        <taxon>Eukaryota</taxon>
        <taxon>Fungi</taxon>
        <taxon>Dikarya</taxon>
        <taxon>Ascomycota</taxon>
        <taxon>Pezizomycotina</taxon>
        <taxon>Sordariomycetes</taxon>
        <taxon>Hypocreomycetidae</taxon>
        <taxon>Hypocreales</taxon>
        <taxon>Clavicipitaceae</taxon>
        <taxon>Metarhizium</taxon>
    </lineage>
</organism>
<keyword evidence="8" id="KW-0812">Transmembrane</keyword>
<comment type="cofactor">
    <cofactor evidence="1">
        <name>heme</name>
        <dbReference type="ChEBI" id="CHEBI:30413"/>
    </cofactor>
</comment>
<keyword evidence="10" id="KW-1185">Reference proteome</keyword>
<dbReference type="STRING" id="1081105.A0A162LVF4"/>
<name>A0A162LVF4_METRR</name>
<evidence type="ECO:0000256" key="4">
    <source>
        <dbReference type="ARBA" id="ARBA00022723"/>
    </source>
</evidence>
<dbReference type="GO" id="GO:0020037">
    <property type="term" value="F:heme binding"/>
    <property type="evidence" value="ECO:0007669"/>
    <property type="project" value="InterPro"/>
</dbReference>
<protein>
    <submittedName>
        <fullName evidence="9">Cytochrome P450</fullName>
    </submittedName>
</protein>
<keyword evidence="8" id="KW-1133">Transmembrane helix</keyword>
<dbReference type="OrthoDB" id="3945418at2759"/>
<dbReference type="InterPro" id="IPR036396">
    <property type="entry name" value="Cyt_P450_sf"/>
</dbReference>
<sequence>MQGYHRQVVSYAELLSWPQFFQLFFAGTLVYMLIIAIIRLYFSPIAAFPGPFLAKLTHWYEFYFNFMCTGMYYEKIREMHEIYGPVVRVTPDEIHVMEPSVYHKLFVPGSVRKTEAYVRFSQGTGFEDMTAISAGHDAHRRLRAPLDKLFGRHGILRIETRVITRVQRLCDRLRSYQNTCEVVNLSNALGSLTTDIISSVIFEEPSDYLGDPDFNETWFETLKMGTLNVPLFKHVPWIIRWIGGPIIRAMISRVTRWTLWDEKARRQVMLIRKRPTDKAVTRVDTTVLDHLVHSDLVEKELGHGGFARLAQLIQQAGSYNVSHTLGTIIVYLLHDPRKLEPLRKELGLIWACHDGNASQPSWIELEKAPYLTACVTEGLRMAIGNMNRTPRIFPNDNVEVCGWVIPKGVSLPPDVLDGEI</sequence>
<evidence type="ECO:0000256" key="2">
    <source>
        <dbReference type="ARBA" id="ARBA00010617"/>
    </source>
</evidence>
<evidence type="ECO:0000256" key="1">
    <source>
        <dbReference type="ARBA" id="ARBA00001971"/>
    </source>
</evidence>
<dbReference type="SUPFAM" id="SSF48264">
    <property type="entry name" value="Cytochrome P450"/>
    <property type="match status" value="1"/>
</dbReference>
<dbReference type="Pfam" id="PF00067">
    <property type="entry name" value="p450"/>
    <property type="match status" value="1"/>
</dbReference>
<evidence type="ECO:0000256" key="8">
    <source>
        <dbReference type="SAM" id="Phobius"/>
    </source>
</evidence>
<dbReference type="GO" id="GO:0016705">
    <property type="term" value="F:oxidoreductase activity, acting on paired donors, with incorporation or reduction of molecular oxygen"/>
    <property type="evidence" value="ECO:0007669"/>
    <property type="project" value="InterPro"/>
</dbReference>
<reference evidence="9 10" key="1">
    <citation type="journal article" date="2016" name="Genome Biol. Evol.">
        <title>Divergent and convergent evolution of fungal pathogenicity.</title>
        <authorList>
            <person name="Shang Y."/>
            <person name="Xiao G."/>
            <person name="Zheng P."/>
            <person name="Cen K."/>
            <person name="Zhan S."/>
            <person name="Wang C."/>
        </authorList>
    </citation>
    <scope>NUCLEOTIDE SEQUENCE [LARGE SCALE GENOMIC DNA]</scope>
    <source>
        <strain evidence="9 10">RCEF 4871</strain>
    </source>
</reference>
<dbReference type="EMBL" id="AZHC01000008">
    <property type="protein sequence ID" value="OAA45410.1"/>
    <property type="molecule type" value="Genomic_DNA"/>
</dbReference>
<accession>A0A162LVF4</accession>
<dbReference type="GO" id="GO:0004497">
    <property type="term" value="F:monooxygenase activity"/>
    <property type="evidence" value="ECO:0007669"/>
    <property type="project" value="UniProtKB-KW"/>
</dbReference>
<comment type="similarity">
    <text evidence="2">Belongs to the cytochrome P450 family.</text>
</comment>
<dbReference type="AlphaFoldDB" id="A0A162LVF4"/>
<dbReference type="Gene3D" id="1.10.630.10">
    <property type="entry name" value="Cytochrome P450"/>
    <property type="match status" value="1"/>
</dbReference>
<evidence type="ECO:0000256" key="3">
    <source>
        <dbReference type="ARBA" id="ARBA00022617"/>
    </source>
</evidence>
<keyword evidence="7" id="KW-0503">Monooxygenase</keyword>
<proteinExistence type="inferred from homology"/>